<name>A0A9D1G7L5_9FIRM</name>
<protein>
    <submittedName>
        <fullName evidence="1">Spore coat protein</fullName>
    </submittedName>
</protein>
<proteinExistence type="predicted"/>
<keyword evidence="1" id="KW-0946">Virion</keyword>
<reference evidence="1" key="1">
    <citation type="submission" date="2020-10" db="EMBL/GenBank/DDBJ databases">
        <authorList>
            <person name="Gilroy R."/>
        </authorList>
    </citation>
    <scope>NUCLEOTIDE SEQUENCE</scope>
    <source>
        <strain evidence="1">14508</strain>
    </source>
</reference>
<dbReference type="Pfam" id="PF07875">
    <property type="entry name" value="Coat_F"/>
    <property type="match status" value="1"/>
</dbReference>
<keyword evidence="1" id="KW-0167">Capsid protein</keyword>
<accession>A0A9D1G7L5</accession>
<dbReference type="InterPro" id="IPR012851">
    <property type="entry name" value="Spore_coat_CotF-like"/>
</dbReference>
<reference evidence="1" key="2">
    <citation type="journal article" date="2021" name="PeerJ">
        <title>Extensive microbial diversity within the chicken gut microbiome revealed by metagenomics and culture.</title>
        <authorList>
            <person name="Gilroy R."/>
            <person name="Ravi A."/>
            <person name="Getino M."/>
            <person name="Pursley I."/>
            <person name="Horton D.L."/>
            <person name="Alikhan N.F."/>
            <person name="Baker D."/>
            <person name="Gharbi K."/>
            <person name="Hall N."/>
            <person name="Watson M."/>
            <person name="Adriaenssens E.M."/>
            <person name="Foster-Nyarko E."/>
            <person name="Jarju S."/>
            <person name="Secka A."/>
            <person name="Antonio M."/>
            <person name="Oren A."/>
            <person name="Chaudhuri R.R."/>
            <person name="La Ragione R."/>
            <person name="Hildebrand F."/>
            <person name="Pallen M.J."/>
        </authorList>
    </citation>
    <scope>NUCLEOTIDE SEQUENCE</scope>
    <source>
        <strain evidence="1">14508</strain>
    </source>
</reference>
<dbReference type="EMBL" id="DVKI01000005">
    <property type="protein sequence ID" value="HIT16800.1"/>
    <property type="molecule type" value="Genomic_DNA"/>
</dbReference>
<organism evidence="1 2">
    <name type="scientific">Candidatus Caccosoma faecigallinarum</name>
    <dbReference type="NCBI Taxonomy" id="2840720"/>
    <lineage>
        <taxon>Bacteria</taxon>
        <taxon>Bacillati</taxon>
        <taxon>Bacillota</taxon>
        <taxon>Bacillota incertae sedis</taxon>
        <taxon>Candidatus Caccosoma</taxon>
    </lineage>
</organism>
<gene>
    <name evidence="1" type="ORF">IAD04_00245</name>
</gene>
<dbReference type="AlphaFoldDB" id="A0A9D1G7L5"/>
<evidence type="ECO:0000313" key="2">
    <source>
        <dbReference type="Proteomes" id="UP000886893"/>
    </source>
</evidence>
<evidence type="ECO:0000313" key="1">
    <source>
        <dbReference type="EMBL" id="HIT16800.1"/>
    </source>
</evidence>
<dbReference type="Proteomes" id="UP000886893">
    <property type="component" value="Unassembled WGS sequence"/>
</dbReference>
<comment type="caution">
    <text evidence="1">The sequence shown here is derived from an EMBL/GenBank/DDBJ whole genome shotgun (WGS) entry which is preliminary data.</text>
</comment>
<sequence length="85" mass="9859">MQDKEILEDLLNDEKELSSLLNTFACECANVKLKNLFLNLLDTTQANQQKVFNMMQNNGYYQVKNATAEQVKQVHKKFAKEKFVS</sequence>